<evidence type="ECO:0000259" key="2">
    <source>
        <dbReference type="Pfam" id="PF23003"/>
    </source>
</evidence>
<dbReference type="WBParaSite" id="ACAC_0001326001-mRNA-1">
    <property type="protein sequence ID" value="ACAC_0001326001-mRNA-1"/>
    <property type="gene ID" value="ACAC_0001326001"/>
</dbReference>
<dbReference type="PANTHER" id="PTHR35572">
    <property type="entry name" value="PROTEIN CBG04538-RELATED"/>
    <property type="match status" value="1"/>
</dbReference>
<name>A0A0K0DNC8_ANGCA</name>
<evidence type="ECO:0000313" key="3">
    <source>
        <dbReference type="Proteomes" id="UP000035642"/>
    </source>
</evidence>
<feature type="domain" description="Abnormal cell migration protein 18-like fibronectin type I" evidence="2">
    <location>
        <begin position="247"/>
        <end position="312"/>
    </location>
</feature>
<dbReference type="InterPro" id="IPR040282">
    <property type="entry name" value="Mig-18-like"/>
</dbReference>
<dbReference type="Pfam" id="PF23003">
    <property type="entry name" value="Fn1_2"/>
    <property type="match status" value="4"/>
</dbReference>
<dbReference type="AlphaFoldDB" id="A0A0K0DNC8"/>
<feature type="chain" id="PRO_5013266371" description="Abnormal cell migration protein 18-like fibronectin type I domain-containing protein" evidence="1">
    <location>
        <begin position="16"/>
        <end position="454"/>
    </location>
</feature>
<organism evidence="3 4">
    <name type="scientific">Angiostrongylus cantonensis</name>
    <name type="common">Rat lungworm</name>
    <dbReference type="NCBI Taxonomy" id="6313"/>
    <lineage>
        <taxon>Eukaryota</taxon>
        <taxon>Metazoa</taxon>
        <taxon>Ecdysozoa</taxon>
        <taxon>Nematoda</taxon>
        <taxon>Chromadorea</taxon>
        <taxon>Rhabditida</taxon>
        <taxon>Rhabditina</taxon>
        <taxon>Rhabditomorpha</taxon>
        <taxon>Strongyloidea</taxon>
        <taxon>Metastrongylidae</taxon>
        <taxon>Angiostrongylus</taxon>
    </lineage>
</organism>
<keyword evidence="3" id="KW-1185">Reference proteome</keyword>
<proteinExistence type="predicted"/>
<protein>
    <recommendedName>
        <fullName evidence="2">Abnormal cell migration protein 18-like fibronectin type I domain-containing protein</fullName>
    </recommendedName>
</protein>
<feature type="domain" description="Abnormal cell migration protein 18-like fibronectin type I" evidence="2">
    <location>
        <begin position="326"/>
        <end position="390"/>
    </location>
</feature>
<dbReference type="Proteomes" id="UP000035642">
    <property type="component" value="Unassembled WGS sequence"/>
</dbReference>
<keyword evidence="1" id="KW-0732">Signal</keyword>
<accession>A0A0K0DNC8</accession>
<evidence type="ECO:0000256" key="1">
    <source>
        <dbReference type="SAM" id="SignalP"/>
    </source>
</evidence>
<reference evidence="3" key="1">
    <citation type="submission" date="2012-09" db="EMBL/GenBank/DDBJ databases">
        <authorList>
            <person name="Martin A.A."/>
        </authorList>
    </citation>
    <scope>NUCLEOTIDE SEQUENCE</scope>
</reference>
<dbReference type="PANTHER" id="PTHR35572:SF7">
    <property type="entry name" value="PROTEIN CBG04538"/>
    <property type="match status" value="1"/>
</dbReference>
<evidence type="ECO:0000313" key="4">
    <source>
        <dbReference type="WBParaSite" id="ACAC_0001326001-mRNA-1"/>
    </source>
</evidence>
<feature type="signal peptide" evidence="1">
    <location>
        <begin position="1"/>
        <end position="15"/>
    </location>
</feature>
<reference evidence="4" key="2">
    <citation type="submission" date="2017-02" db="UniProtKB">
        <authorList>
            <consortium name="WormBaseParasite"/>
        </authorList>
    </citation>
    <scope>IDENTIFICATION</scope>
</reference>
<dbReference type="InterPro" id="IPR055119">
    <property type="entry name" value="Mig18_Fn1"/>
</dbReference>
<feature type="domain" description="Abnormal cell migration protein 18-like fibronectin type I" evidence="2">
    <location>
        <begin position="169"/>
        <end position="234"/>
    </location>
</feature>
<sequence length="454" mass="50583">MTWLYIAQFLSVALACIENGKKYSHGDEWINMNTFKVRCEFMAKDDWRVIVIGCIAPNGTMVPLGSERLIGDQIWVCKKDENGYIYFGPKTKTTNECDGHPYGSVWKEKWLQYRCGDRGVKEFLGCITESKIFVANGDVKLVDGFYIQCKKHENGSVVMQGVATPGNTKCKDNEGRERLEGSEWTEGTLQHRCGRGGIKEPIGCITTTGILIPVEETKSVGGFYVECKKHDDGTVIMQRLGRPTTTKCRDIEGRERDEGSEWTEGTLQHRCGRGGIKEPIGCITTSGILIPIGETKSVDGSYVECKKHDDGTVILQNLGTPSNGMCKDSEGRKREEGSHWKEGSLQFRCGKGGVKDLMGCITASGTLLPYGEVNLVNGKRVKCEKLADGTITMSAVSRFKCHAKCRDNEGRGVTEGRPPMRWSEFFTKSLEGRYDARRVPRASRTHWTTLPRSK</sequence>
<feature type="domain" description="Abnormal cell migration protein 18-like fibronectin type I" evidence="2">
    <location>
        <begin position="15"/>
        <end position="84"/>
    </location>
</feature>